<keyword evidence="3" id="KW-1185">Reference proteome</keyword>
<reference evidence="2 3" key="1">
    <citation type="submission" date="2018-11" db="EMBL/GenBank/DDBJ databases">
        <title>Aerococcus sp. SJQ22, whole genome shotgun sequence.</title>
        <authorList>
            <person name="Sun L."/>
            <person name="Gao X."/>
            <person name="Chen W."/>
            <person name="Huang K."/>
        </authorList>
    </citation>
    <scope>NUCLEOTIDE SEQUENCE [LARGE SCALE GENOMIC DNA]</scope>
    <source>
        <strain evidence="2 3">SJQ22</strain>
    </source>
</reference>
<organism evidence="2 3">
    <name type="scientific">Aerococcus agrisoli</name>
    <dbReference type="NCBI Taxonomy" id="2487350"/>
    <lineage>
        <taxon>Bacteria</taxon>
        <taxon>Bacillati</taxon>
        <taxon>Bacillota</taxon>
        <taxon>Bacilli</taxon>
        <taxon>Lactobacillales</taxon>
        <taxon>Aerococcaceae</taxon>
        <taxon>Aerococcus</taxon>
    </lineage>
</organism>
<evidence type="ECO:0000313" key="3">
    <source>
        <dbReference type="Proteomes" id="UP000273977"/>
    </source>
</evidence>
<dbReference type="RefSeq" id="WP_123780027.1">
    <property type="nucleotide sequence ID" value="NZ_RKMG01000014.1"/>
</dbReference>
<feature type="transmembrane region" description="Helical" evidence="1">
    <location>
        <begin position="21"/>
        <end position="43"/>
    </location>
</feature>
<evidence type="ECO:0000313" key="2">
    <source>
        <dbReference type="EMBL" id="RPA60522.1"/>
    </source>
</evidence>
<dbReference type="InterPro" id="IPR010288">
    <property type="entry name" value="EcsB_ABC"/>
</dbReference>
<sequence length="415" mass="48050">MNLSDIFTRRSRQSMDLFLKNAKYIFNDHAILVMFFLLGALSFQYSQWVAGLTSGQVDLAIHLIWSVIMTVGVFVTGIASQILPADLVFLLPMESKFNEWFKPALNRSLFLPSAIILLMVAASYPLLSVMAGYSVVEVIVLALILICYKVAHVYILMESWHFHKSSFIRNHKFALYAIVLLTVFLASFVTPYLCLGIALIYLVAIHFLGIRPFDPAKTRWHWEKIVTVEQTRQQQIRRMLALFINMPQEAAVSKRRKYFDGLIHLSNKDANPYTYLFTRAFWRSNDFYPLWMRMTLVGVLYLAFVPNNHWLNLGVVLLIQYFSHLQVLPLAQKMNQHTLLQVYPIDHSQKIAGFTKMLWQPLCTQIVLFALTSLIFHAWTFTGLLVVSSIVFSLFLIFVYVPSFMRKKEKKKRIA</sequence>
<feature type="transmembrane region" description="Helical" evidence="1">
    <location>
        <begin position="109"/>
        <end position="127"/>
    </location>
</feature>
<dbReference type="Pfam" id="PF05975">
    <property type="entry name" value="EcsB"/>
    <property type="match status" value="1"/>
</dbReference>
<keyword evidence="1" id="KW-0812">Transmembrane</keyword>
<feature type="transmembrane region" description="Helical" evidence="1">
    <location>
        <begin position="63"/>
        <end position="89"/>
    </location>
</feature>
<dbReference type="AlphaFoldDB" id="A0A3N4GCN2"/>
<keyword evidence="1" id="KW-1133">Transmembrane helix</keyword>
<dbReference type="PIRSF" id="PIRSF037259">
    <property type="entry name" value="EcsB_ABC"/>
    <property type="match status" value="1"/>
</dbReference>
<name>A0A3N4GCN2_9LACT</name>
<dbReference type="Proteomes" id="UP000273977">
    <property type="component" value="Unassembled WGS sequence"/>
</dbReference>
<protein>
    <submittedName>
        <fullName evidence="2">ABC transporter permease</fullName>
    </submittedName>
</protein>
<dbReference type="EMBL" id="RKMG01000014">
    <property type="protein sequence ID" value="RPA60522.1"/>
    <property type="molecule type" value="Genomic_DNA"/>
</dbReference>
<feature type="transmembrane region" description="Helical" evidence="1">
    <location>
        <begin position="133"/>
        <end position="152"/>
    </location>
</feature>
<accession>A0A3N4GCN2</accession>
<feature type="transmembrane region" description="Helical" evidence="1">
    <location>
        <begin position="173"/>
        <end position="189"/>
    </location>
</feature>
<comment type="caution">
    <text evidence="2">The sequence shown here is derived from an EMBL/GenBank/DDBJ whole genome shotgun (WGS) entry which is preliminary data.</text>
</comment>
<dbReference type="GO" id="GO:0016020">
    <property type="term" value="C:membrane"/>
    <property type="evidence" value="ECO:0007669"/>
    <property type="project" value="InterPro"/>
</dbReference>
<evidence type="ECO:0000256" key="1">
    <source>
        <dbReference type="SAM" id="Phobius"/>
    </source>
</evidence>
<proteinExistence type="predicted"/>
<dbReference type="OrthoDB" id="2447941at2"/>
<keyword evidence="1" id="KW-0472">Membrane</keyword>
<feature type="transmembrane region" description="Helical" evidence="1">
    <location>
        <begin position="385"/>
        <end position="405"/>
    </location>
</feature>
<gene>
    <name evidence="2" type="ORF">EF384_05435</name>
</gene>